<proteinExistence type="inferred from homology"/>
<organism evidence="3 4">
    <name type="scientific">Campylobacter concisus UNSW2</name>
    <dbReference type="NCBI Taxonomy" id="1242965"/>
    <lineage>
        <taxon>Bacteria</taxon>
        <taxon>Pseudomonadati</taxon>
        <taxon>Campylobacterota</taxon>
        <taxon>Epsilonproteobacteria</taxon>
        <taxon>Campylobacterales</taxon>
        <taxon>Campylobacteraceae</taxon>
        <taxon>Campylobacter</taxon>
    </lineage>
</organism>
<evidence type="ECO:0000313" key="4">
    <source>
        <dbReference type="Proteomes" id="UP000016625"/>
    </source>
</evidence>
<dbReference type="InterPro" id="IPR001509">
    <property type="entry name" value="Epimerase_deHydtase"/>
</dbReference>
<dbReference type="Proteomes" id="UP000016625">
    <property type="component" value="Unassembled WGS sequence"/>
</dbReference>
<dbReference type="SUPFAM" id="SSF51735">
    <property type="entry name" value="NAD(P)-binding Rossmann-fold domains"/>
    <property type="match status" value="1"/>
</dbReference>
<evidence type="ECO:0000259" key="2">
    <source>
        <dbReference type="Pfam" id="PF01370"/>
    </source>
</evidence>
<dbReference type="EMBL" id="ANNJ01000002">
    <property type="protein sequence ID" value="ERJ32681.1"/>
    <property type="molecule type" value="Genomic_DNA"/>
</dbReference>
<comment type="similarity">
    <text evidence="1">Belongs to the NAD(P)-dependent epimerase/dehydratase family.</text>
</comment>
<feature type="domain" description="NAD-dependent epimerase/dehydratase" evidence="2">
    <location>
        <begin position="4"/>
        <end position="209"/>
    </location>
</feature>
<name>U2F7W7_9BACT</name>
<dbReference type="InterPro" id="IPR036291">
    <property type="entry name" value="NAD(P)-bd_dom_sf"/>
</dbReference>
<dbReference type="Gene3D" id="3.40.50.720">
    <property type="entry name" value="NAD(P)-binding Rossmann-like Domain"/>
    <property type="match status" value="1"/>
</dbReference>
<dbReference type="PATRIC" id="fig|1242965.3.peg.122"/>
<accession>U2F7W7</accession>
<reference evidence="3 4" key="1">
    <citation type="journal article" date="2013" name="BMC Genomics">
        <title>Comparative genomics of Campylobacter concisus isolates reveals genetic diversity and provides insights into disease association.</title>
        <authorList>
            <person name="Deshpande N.P."/>
            <person name="Kaakoush N.O."/>
            <person name="Wilkins M.R."/>
            <person name="Mitchell H.M."/>
        </authorList>
    </citation>
    <scope>NUCLEOTIDE SEQUENCE [LARGE SCALE GENOMIC DNA]</scope>
    <source>
        <strain evidence="3 4">UNSW2</strain>
    </source>
</reference>
<dbReference type="PANTHER" id="PTHR43000">
    <property type="entry name" value="DTDP-D-GLUCOSE 4,6-DEHYDRATASE-RELATED"/>
    <property type="match status" value="1"/>
</dbReference>
<evidence type="ECO:0000256" key="1">
    <source>
        <dbReference type="ARBA" id="ARBA00007637"/>
    </source>
</evidence>
<dbReference type="Pfam" id="PF01370">
    <property type="entry name" value="Epimerase"/>
    <property type="match status" value="1"/>
</dbReference>
<sequence length="296" mass="33554">MKTVVIFGGSGFLGSYVADELARRNYKIVIADKICNEYLKNKYEFIEVDILNVKSIEKALVGVDIVYNFAAVAELEEAISDPIKTISVNILGNTNILEACRVNGQIERFIYASSAYALSIDGSFYGISKYSSEKITAEYYKMYGLKYTIIRYGSLYGERASHNNYIYNLLTKAIITGKLEYKGDGLDLREYIHAADAAKLSVDILEDMQYENEHIILTGIEKLRRIDLLTMINEMLQKNLKISQISDENSGHYKITPYSFHPTTAKKLVANPYIDLGQGLLECMHEIYKGLNKDYD</sequence>
<evidence type="ECO:0000313" key="3">
    <source>
        <dbReference type="EMBL" id="ERJ32681.1"/>
    </source>
</evidence>
<protein>
    <submittedName>
        <fullName evidence="3">NAD-dependent epimerase</fullName>
    </submittedName>
</protein>
<dbReference type="AlphaFoldDB" id="U2F7W7"/>
<gene>
    <name evidence="3" type="ORF">UNSW2_802</name>
</gene>
<dbReference type="RefSeq" id="WP_021092124.1">
    <property type="nucleotide sequence ID" value="NZ_ANNJ01000002.1"/>
</dbReference>
<comment type="caution">
    <text evidence="3">The sequence shown here is derived from an EMBL/GenBank/DDBJ whole genome shotgun (WGS) entry which is preliminary data.</text>
</comment>